<accession>A0A8H7F901</accession>
<feature type="compositionally biased region" description="Low complexity" evidence="9">
    <location>
        <begin position="312"/>
        <end position="327"/>
    </location>
</feature>
<keyword evidence="6" id="KW-0539">Nucleus</keyword>
<evidence type="ECO:0000256" key="2">
    <source>
        <dbReference type="ARBA" id="ARBA00008029"/>
    </source>
</evidence>
<dbReference type="GO" id="GO:0005635">
    <property type="term" value="C:nuclear envelope"/>
    <property type="evidence" value="ECO:0007669"/>
    <property type="project" value="TreeGrafter"/>
</dbReference>
<feature type="region of interest" description="Disordered" evidence="9">
    <location>
        <begin position="305"/>
        <end position="335"/>
    </location>
</feature>
<dbReference type="AlphaFoldDB" id="A0A8H7F901"/>
<dbReference type="Gene3D" id="1.20.5.170">
    <property type="match status" value="1"/>
</dbReference>
<dbReference type="InterPro" id="IPR008672">
    <property type="entry name" value="Mad1"/>
</dbReference>
<organism evidence="10 11">
    <name type="scientific">Agaricus bisporus var. burnettii</name>
    <dbReference type="NCBI Taxonomy" id="192524"/>
    <lineage>
        <taxon>Eukaryota</taxon>
        <taxon>Fungi</taxon>
        <taxon>Dikarya</taxon>
        <taxon>Basidiomycota</taxon>
        <taxon>Agaricomycotina</taxon>
        <taxon>Agaricomycetes</taxon>
        <taxon>Agaricomycetidae</taxon>
        <taxon>Agaricales</taxon>
        <taxon>Agaricineae</taxon>
        <taxon>Agaricaceae</taxon>
        <taxon>Agaricus</taxon>
    </lineage>
</organism>
<dbReference type="PANTHER" id="PTHR23168:SF0">
    <property type="entry name" value="MITOTIC SPINDLE ASSEMBLY CHECKPOINT PROTEIN MAD1"/>
    <property type="match status" value="1"/>
</dbReference>
<proteinExistence type="inferred from homology"/>
<dbReference type="GO" id="GO:0051315">
    <property type="term" value="P:attachment of mitotic spindle microtubules to kinetochore"/>
    <property type="evidence" value="ECO:0007669"/>
    <property type="project" value="TreeGrafter"/>
</dbReference>
<dbReference type="GO" id="GO:0007094">
    <property type="term" value="P:mitotic spindle assembly checkpoint signaling"/>
    <property type="evidence" value="ECO:0007669"/>
    <property type="project" value="InterPro"/>
</dbReference>
<feature type="compositionally biased region" description="Polar residues" evidence="9">
    <location>
        <begin position="562"/>
        <end position="578"/>
    </location>
</feature>
<dbReference type="PANTHER" id="PTHR23168">
    <property type="entry name" value="MITOTIC SPINDLE ASSEMBLY CHECKPOINT PROTEIN MAD1 MITOTIC ARREST DEFICIENT-LIKE PROTEIN 1"/>
    <property type="match status" value="1"/>
</dbReference>
<comment type="similarity">
    <text evidence="2">Belongs to the MAD1 family.</text>
</comment>
<comment type="caution">
    <text evidence="10">The sequence shown here is derived from an EMBL/GenBank/DDBJ whole genome shotgun (WGS) entry which is preliminary data.</text>
</comment>
<keyword evidence="8" id="KW-0175">Coiled coil</keyword>
<keyword evidence="4" id="KW-0132">Cell division</keyword>
<dbReference type="OMA" id="YKLDFMP"/>
<dbReference type="Proteomes" id="UP000629468">
    <property type="component" value="Unassembled WGS sequence"/>
</dbReference>
<dbReference type="SUPFAM" id="SSF75704">
    <property type="entry name" value="Mitotic arrest deficient-like 1, Mad1"/>
    <property type="match status" value="1"/>
</dbReference>
<dbReference type="GO" id="GO:0000776">
    <property type="term" value="C:kinetochore"/>
    <property type="evidence" value="ECO:0007669"/>
    <property type="project" value="TreeGrafter"/>
</dbReference>
<evidence type="ECO:0000313" key="11">
    <source>
        <dbReference type="Proteomes" id="UP000629468"/>
    </source>
</evidence>
<evidence type="ECO:0000256" key="3">
    <source>
        <dbReference type="ARBA" id="ARBA00022019"/>
    </source>
</evidence>
<evidence type="ECO:0000313" key="10">
    <source>
        <dbReference type="EMBL" id="KAF7782933.1"/>
    </source>
</evidence>
<feature type="region of interest" description="Disordered" evidence="9">
    <location>
        <begin position="1"/>
        <end position="43"/>
    </location>
</feature>
<dbReference type="EMBL" id="JABXXO010000003">
    <property type="protein sequence ID" value="KAF7782933.1"/>
    <property type="molecule type" value="Genomic_DNA"/>
</dbReference>
<dbReference type="Gene3D" id="3.30.457.60">
    <property type="match status" value="1"/>
</dbReference>
<reference evidence="10 11" key="1">
    <citation type="journal article" name="Sci. Rep.">
        <title>Telomere-to-telomere assembled and centromere annotated genomes of the two main subspecies of the button mushroom Agaricus bisporus reveal especially polymorphic chromosome ends.</title>
        <authorList>
            <person name="Sonnenberg A.S.M."/>
            <person name="Sedaghat-Telgerd N."/>
            <person name="Lavrijssen B."/>
            <person name="Ohm R.A."/>
            <person name="Hendrickx P.M."/>
            <person name="Scholtmeijer K."/>
            <person name="Baars J.J.P."/>
            <person name="van Peer A."/>
        </authorList>
    </citation>
    <scope>NUCLEOTIDE SEQUENCE [LARGE SCALE GENOMIC DNA]</scope>
    <source>
        <strain evidence="10 11">H119_p4</strain>
    </source>
</reference>
<feature type="coiled-coil region" evidence="8">
    <location>
        <begin position="589"/>
        <end position="616"/>
    </location>
</feature>
<evidence type="ECO:0000256" key="1">
    <source>
        <dbReference type="ARBA" id="ARBA00004123"/>
    </source>
</evidence>
<evidence type="ECO:0000256" key="4">
    <source>
        <dbReference type="ARBA" id="ARBA00022618"/>
    </source>
</evidence>
<gene>
    <name evidence="10" type="ORF">Agabi119p4_2309</name>
</gene>
<feature type="region of interest" description="Disordered" evidence="9">
    <location>
        <begin position="562"/>
        <end position="584"/>
    </location>
</feature>
<evidence type="ECO:0000256" key="6">
    <source>
        <dbReference type="ARBA" id="ARBA00023242"/>
    </source>
</evidence>
<keyword evidence="5" id="KW-0498">Mitosis</keyword>
<feature type="compositionally biased region" description="Low complexity" evidence="9">
    <location>
        <begin position="15"/>
        <end position="36"/>
    </location>
</feature>
<evidence type="ECO:0000256" key="5">
    <source>
        <dbReference type="ARBA" id="ARBA00022776"/>
    </source>
</evidence>
<protein>
    <recommendedName>
        <fullName evidence="3">Spindle assembly checkpoint component MAD1</fullName>
    </recommendedName>
</protein>
<dbReference type="Gene3D" id="6.10.250.90">
    <property type="match status" value="1"/>
</dbReference>
<evidence type="ECO:0000256" key="9">
    <source>
        <dbReference type="SAM" id="MobiDB-lite"/>
    </source>
</evidence>
<name>A0A8H7F901_AGABI</name>
<dbReference type="GO" id="GO:0051301">
    <property type="term" value="P:cell division"/>
    <property type="evidence" value="ECO:0007669"/>
    <property type="project" value="UniProtKB-KW"/>
</dbReference>
<dbReference type="GO" id="GO:0072686">
    <property type="term" value="C:mitotic spindle"/>
    <property type="evidence" value="ECO:0007669"/>
    <property type="project" value="TreeGrafter"/>
</dbReference>
<evidence type="ECO:0000256" key="8">
    <source>
        <dbReference type="SAM" id="Coils"/>
    </source>
</evidence>
<keyword evidence="7" id="KW-0131">Cell cycle</keyword>
<dbReference type="Pfam" id="PF05557">
    <property type="entry name" value="MAD"/>
    <property type="match status" value="2"/>
</dbReference>
<comment type="subcellular location">
    <subcellularLocation>
        <location evidence="1">Nucleus</location>
    </subcellularLocation>
</comment>
<evidence type="ECO:0000256" key="7">
    <source>
        <dbReference type="ARBA" id="ARBA00023306"/>
    </source>
</evidence>
<feature type="coiled-coil region" evidence="8">
    <location>
        <begin position="382"/>
        <end position="509"/>
    </location>
</feature>
<feature type="region of interest" description="Disordered" evidence="9">
    <location>
        <begin position="111"/>
        <end position="135"/>
    </location>
</feature>
<sequence length="732" mass="82155">MNDDENAAKKRRTLRSTASTSTSSLATGTTTRPVTTAVKRDSLAAELERDPQFSAARRRQRTQLFTNTVSHASLERQLLQAQTSRVDIETKLREKEVQIERLERDRRHFADKEKEEREAREREQEERAAEKKRTDAELKSLRAQFDNLQEEFADLQSVHSQRMLSSTQEVSQLRALNTSFTSQVDRLSADLDSSQAIASSRLDIINSLQDQFDELQAAKDTWMQRTNEESDMGVVREELKKQAEYHRKLEGTNAKLTSEVTILRDRQTSVEVLREQNRSLELKLQYTESLRDKVAQLEAELEASRTEREQWASNQAQSSSSLPSTPSRNAAPTISQTQTLTQLRLQHASLLEEHGSTLASLRTLESTNASLSDHLSSSATQIKQLQETIRELGSTARKADTRVHLAEREVEFLQALVKSYESEEVQKEETTRDERDVGRIKELESLLSEYKSTLDSITTAPPSPSKPSRETLDQLAQLRSELEECQKENTQHIETIDKLEQELFELSGEIAGGRHVPPGKRILQLADNPEQQWFDLRQATMDKLREENSALLKRLHDLESSLPSANTTTATTDESSPNGDGGLVPRASYDLLQSSLATLEQTLAQKEKRLLRLQQVFTSKSAEFRDAITSILGVKLAFYPNGQVRLTSIFDLDASFVFQSTGSSGNGGSGVGGNNVKMQLVAQGEGGPQDLPSMMQYWIENEQCLPGFMASVTLECYEKAKMSGAGDPNTSV</sequence>